<evidence type="ECO:0000259" key="5">
    <source>
        <dbReference type="Pfam" id="PF24662"/>
    </source>
</evidence>
<dbReference type="GO" id="GO:0005634">
    <property type="term" value="C:nucleus"/>
    <property type="evidence" value="ECO:0007669"/>
    <property type="project" value="UniProtKB-SubCell"/>
</dbReference>
<comment type="caution">
    <text evidence="7">The sequence shown here is derived from an EMBL/GenBank/DDBJ whole genome shotgun (WGS) entry which is preliminary data.</text>
</comment>
<dbReference type="EMBL" id="RDQH01000329">
    <property type="protein sequence ID" value="RXI02606.1"/>
    <property type="molecule type" value="Genomic_DNA"/>
</dbReference>
<reference evidence="7 8" key="1">
    <citation type="submission" date="2018-10" db="EMBL/GenBank/DDBJ databases">
        <title>A high-quality apple genome assembly.</title>
        <authorList>
            <person name="Hu J."/>
        </authorList>
    </citation>
    <scope>NUCLEOTIDE SEQUENCE [LARGE SCALE GENOMIC DNA]</scope>
    <source>
        <strain evidence="8">cv. HFTH1</strain>
        <tissue evidence="7">Young leaf</tissue>
    </source>
</reference>
<evidence type="ECO:0000256" key="1">
    <source>
        <dbReference type="ARBA" id="ARBA00004123"/>
    </source>
</evidence>
<dbReference type="STRING" id="3750.A0A498K5E2"/>
<dbReference type="InterPro" id="IPR057712">
    <property type="entry name" value="DUF7952"/>
</dbReference>
<accession>A0A498K5E2</accession>
<evidence type="ECO:0000259" key="6">
    <source>
        <dbReference type="Pfam" id="PF25826"/>
    </source>
</evidence>
<comment type="subcellular location">
    <subcellularLocation>
        <location evidence="1">Nucleus</location>
    </subcellularLocation>
</comment>
<proteinExistence type="predicted"/>
<dbReference type="AlphaFoldDB" id="A0A498K5E2"/>
<evidence type="ECO:0000313" key="7">
    <source>
        <dbReference type="EMBL" id="RXI02606.1"/>
    </source>
</evidence>
<sequence>MNHPRYVNMVRKAYNLFRKPNKCFAEGKILFEEYIFKLKDIVGVRMLIEAVGIGKGKQDLTGTTLKPTKNSLAISFRPEVPIGKACSSLTTPEIIKYLTGDFKLTKKQSNDLFWEAVWPRLLARRWHSEQRNLSLVFPVPGIEKFSRRLVRGNQYFDSVHEVLKNVASNPDVLELANEEAKGREEESAKFNEVDMLNKQHRHYLLPHRSTNGDRDLMKFKIVDTSMLHVAEAEQLKVRKLRSLPAQTESISTPSNLLTETEQDIYEESKDDAEEKTTSNPAEDIIDRTTFLDSSDCVTSIHESQCLNLLNDRSPSKATNYNCIPTLKSDD</sequence>
<evidence type="ECO:0000313" key="8">
    <source>
        <dbReference type="Proteomes" id="UP000290289"/>
    </source>
</evidence>
<keyword evidence="8" id="KW-1185">Reference proteome</keyword>
<name>A0A498K5E2_MALDO</name>
<feature type="domain" description="DUF7650" evidence="5">
    <location>
        <begin position="92"/>
        <end position="170"/>
    </location>
</feature>
<dbReference type="Proteomes" id="UP000290289">
    <property type="component" value="Chromosome 3"/>
</dbReference>
<gene>
    <name evidence="7" type="ORF">DVH24_002684</name>
</gene>
<dbReference type="InterPro" id="IPR056067">
    <property type="entry name" value="DUF7650"/>
</dbReference>
<dbReference type="PANTHER" id="PTHR13859">
    <property type="entry name" value="ATROPHIN-RELATED"/>
    <property type="match status" value="1"/>
</dbReference>
<dbReference type="Pfam" id="PF25826">
    <property type="entry name" value="DUF7952"/>
    <property type="match status" value="1"/>
</dbReference>
<evidence type="ECO:0000256" key="3">
    <source>
        <dbReference type="ARBA" id="ARBA00023163"/>
    </source>
</evidence>
<dbReference type="Pfam" id="PF24662">
    <property type="entry name" value="DUF7650"/>
    <property type="match status" value="1"/>
</dbReference>
<dbReference type="GO" id="GO:0003714">
    <property type="term" value="F:transcription corepressor activity"/>
    <property type="evidence" value="ECO:0007669"/>
    <property type="project" value="TreeGrafter"/>
</dbReference>
<keyword evidence="4" id="KW-0539">Nucleus</keyword>
<keyword evidence="3" id="KW-0804">Transcription</keyword>
<dbReference type="PANTHER" id="PTHR13859:SF11">
    <property type="entry name" value="GRUNGE, ISOFORM J"/>
    <property type="match status" value="1"/>
</dbReference>
<protein>
    <submittedName>
        <fullName evidence="7">Uncharacterized protein</fullName>
    </submittedName>
</protein>
<organism evidence="7 8">
    <name type="scientific">Malus domestica</name>
    <name type="common">Apple</name>
    <name type="synonym">Pyrus malus</name>
    <dbReference type="NCBI Taxonomy" id="3750"/>
    <lineage>
        <taxon>Eukaryota</taxon>
        <taxon>Viridiplantae</taxon>
        <taxon>Streptophyta</taxon>
        <taxon>Embryophyta</taxon>
        <taxon>Tracheophyta</taxon>
        <taxon>Spermatophyta</taxon>
        <taxon>Magnoliopsida</taxon>
        <taxon>eudicotyledons</taxon>
        <taxon>Gunneridae</taxon>
        <taxon>Pentapetalae</taxon>
        <taxon>rosids</taxon>
        <taxon>fabids</taxon>
        <taxon>Rosales</taxon>
        <taxon>Rosaceae</taxon>
        <taxon>Amygdaloideae</taxon>
        <taxon>Maleae</taxon>
        <taxon>Malus</taxon>
    </lineage>
</organism>
<evidence type="ECO:0000256" key="2">
    <source>
        <dbReference type="ARBA" id="ARBA00023015"/>
    </source>
</evidence>
<feature type="domain" description="DUF7952" evidence="6">
    <location>
        <begin position="13"/>
        <end position="54"/>
    </location>
</feature>
<keyword evidence="2" id="KW-0805">Transcription regulation</keyword>
<evidence type="ECO:0000256" key="4">
    <source>
        <dbReference type="ARBA" id="ARBA00023242"/>
    </source>
</evidence>